<evidence type="ECO:0000313" key="5">
    <source>
        <dbReference type="Proteomes" id="UP000184440"/>
    </source>
</evidence>
<feature type="domain" description="EamA" evidence="3">
    <location>
        <begin position="14"/>
        <end position="143"/>
    </location>
</feature>
<dbReference type="Proteomes" id="UP000184440">
    <property type="component" value="Unassembled WGS sequence"/>
</dbReference>
<evidence type="ECO:0000256" key="2">
    <source>
        <dbReference type="SAM" id="Phobius"/>
    </source>
</evidence>
<dbReference type="Pfam" id="PF00892">
    <property type="entry name" value="EamA"/>
    <property type="match status" value="2"/>
</dbReference>
<dbReference type="AlphaFoldDB" id="A0A1M7QQ87"/>
<dbReference type="InterPro" id="IPR037185">
    <property type="entry name" value="EmrE-like"/>
</dbReference>
<comment type="similarity">
    <text evidence="1">Belongs to the EamA transporter family.</text>
</comment>
<dbReference type="SUPFAM" id="SSF103481">
    <property type="entry name" value="Multidrug resistance efflux transporter EmrE"/>
    <property type="match status" value="2"/>
</dbReference>
<name>A0A1M7QQ87_9ACTN</name>
<feature type="transmembrane region" description="Helical" evidence="2">
    <location>
        <begin position="189"/>
        <end position="209"/>
    </location>
</feature>
<dbReference type="InterPro" id="IPR000620">
    <property type="entry name" value="EamA_dom"/>
</dbReference>
<dbReference type="PANTHER" id="PTHR22911">
    <property type="entry name" value="ACYL-MALONYL CONDENSING ENZYME-RELATED"/>
    <property type="match status" value="1"/>
</dbReference>
<evidence type="ECO:0000313" key="4">
    <source>
        <dbReference type="EMBL" id="SHN33426.1"/>
    </source>
</evidence>
<feature type="transmembrane region" description="Helical" evidence="2">
    <location>
        <begin position="215"/>
        <end position="239"/>
    </location>
</feature>
<sequence length="304" mass="30830">MTRSTATPMTWGAVAVAIVAVGGSGPLMAAAASVVPALAIAFWRNAMALSVLAPVTVVRLGRNRGARPDRRTVLRCSLAGILLAGHFATWVPSVTMTSVATATALVCTQPIWAALIALRSGQRFSSRFWAGVVLAVVGVALMTGADVTVSGRALLGDALALAGAVLAAAYVTVGAGIRAETSTTTYTTFGYGSCAAVLLVVCLIGGVRLEGYPAHTWLLLAAVTIGPQLLGHSLINWALSSISATAISVALLLEVPGAALLAWVILDQAPPLLAWPGIAVLLIGLAFVVLGSRSGAPDGVPHDV</sequence>
<gene>
    <name evidence="4" type="ORF">SAMN05443668_105145</name>
</gene>
<reference evidence="4 5" key="1">
    <citation type="submission" date="2016-11" db="EMBL/GenBank/DDBJ databases">
        <authorList>
            <person name="Jaros S."/>
            <person name="Januszkiewicz K."/>
            <person name="Wedrychowicz H."/>
        </authorList>
    </citation>
    <scope>NUCLEOTIDE SEQUENCE [LARGE SCALE GENOMIC DNA]</scope>
    <source>
        <strain evidence="4 5">DSM 46144</strain>
    </source>
</reference>
<dbReference type="PANTHER" id="PTHR22911:SF76">
    <property type="entry name" value="EAMA DOMAIN-CONTAINING PROTEIN"/>
    <property type="match status" value="1"/>
</dbReference>
<feature type="transmembrane region" description="Helical" evidence="2">
    <location>
        <begin position="72"/>
        <end position="91"/>
    </location>
</feature>
<organism evidence="4 5">
    <name type="scientific">Cryptosporangium aurantiacum</name>
    <dbReference type="NCBI Taxonomy" id="134849"/>
    <lineage>
        <taxon>Bacteria</taxon>
        <taxon>Bacillati</taxon>
        <taxon>Actinomycetota</taxon>
        <taxon>Actinomycetes</taxon>
        <taxon>Cryptosporangiales</taxon>
        <taxon>Cryptosporangiaceae</taxon>
        <taxon>Cryptosporangium</taxon>
    </lineage>
</organism>
<dbReference type="STRING" id="134849.SAMN05443668_105145"/>
<feature type="domain" description="EamA" evidence="3">
    <location>
        <begin position="155"/>
        <end position="289"/>
    </location>
</feature>
<evidence type="ECO:0000259" key="3">
    <source>
        <dbReference type="Pfam" id="PF00892"/>
    </source>
</evidence>
<proteinExistence type="inferred from homology"/>
<feature type="transmembrane region" description="Helical" evidence="2">
    <location>
        <begin position="41"/>
        <end position="60"/>
    </location>
</feature>
<evidence type="ECO:0000256" key="1">
    <source>
        <dbReference type="ARBA" id="ARBA00007362"/>
    </source>
</evidence>
<feature type="transmembrane region" description="Helical" evidence="2">
    <location>
        <begin position="97"/>
        <end position="116"/>
    </location>
</feature>
<keyword evidence="5" id="KW-1185">Reference proteome</keyword>
<dbReference type="GO" id="GO:0016020">
    <property type="term" value="C:membrane"/>
    <property type="evidence" value="ECO:0007669"/>
    <property type="project" value="InterPro"/>
</dbReference>
<keyword evidence="2" id="KW-0812">Transmembrane</keyword>
<protein>
    <submittedName>
        <fullName evidence="4">Threonine/homoserine efflux transporter RhtA</fullName>
    </submittedName>
</protein>
<feature type="transmembrane region" description="Helical" evidence="2">
    <location>
        <begin position="159"/>
        <end position="177"/>
    </location>
</feature>
<accession>A0A1M7QQ87</accession>
<feature type="transmembrane region" description="Helical" evidence="2">
    <location>
        <begin position="246"/>
        <end position="266"/>
    </location>
</feature>
<feature type="transmembrane region" description="Helical" evidence="2">
    <location>
        <begin position="272"/>
        <end position="290"/>
    </location>
</feature>
<keyword evidence="2" id="KW-1133">Transmembrane helix</keyword>
<dbReference type="EMBL" id="FRCS01000005">
    <property type="protein sequence ID" value="SHN33426.1"/>
    <property type="molecule type" value="Genomic_DNA"/>
</dbReference>
<feature type="transmembrane region" description="Helical" evidence="2">
    <location>
        <begin position="128"/>
        <end position="147"/>
    </location>
</feature>
<keyword evidence="2" id="KW-0472">Membrane</keyword>